<reference evidence="5 6" key="1">
    <citation type="submission" date="2023-10" db="EMBL/GenBank/DDBJ databases">
        <title>Bacteria for the degradation of biodegradable plastic PBAT(Polybutylene adipate terephthalate).</title>
        <authorList>
            <person name="Weon H.-Y."/>
            <person name="Yeon J."/>
        </authorList>
    </citation>
    <scope>NUCLEOTIDE SEQUENCE [LARGE SCALE GENOMIC DNA]</scope>
    <source>
        <strain evidence="5 6">SBD 7-3</strain>
    </source>
</reference>
<evidence type="ECO:0000256" key="1">
    <source>
        <dbReference type="ARBA" id="ARBA00023015"/>
    </source>
</evidence>
<sequence length="252" mass="27467">MSAKLDDDTGTSQTVRVQLKLRELIVGGELKAGSRIAELTLVDLLGASRTPIRMALVRLQEEGLLEALPNGGFAVKDFSEADIHDAIEVRGTLEGLAARLAAERGVTSVLLAEARDCIARIDELLAQPELSEDSFNGYVEQNGRFHDLLSEMAGSDLVARQLERAKTLPFASPNGFVLARSTGPDARDTLVVAQAQHRAVLDAIVQREGARAESLMREHARIAHQNLREALQSHQSLQRLPGASLIRRRATR</sequence>
<dbReference type="Gene3D" id="1.10.10.10">
    <property type="entry name" value="Winged helix-like DNA-binding domain superfamily/Winged helix DNA-binding domain"/>
    <property type="match status" value="1"/>
</dbReference>
<evidence type="ECO:0000256" key="2">
    <source>
        <dbReference type="ARBA" id="ARBA00023125"/>
    </source>
</evidence>
<dbReference type="InterPro" id="IPR011711">
    <property type="entry name" value="GntR_C"/>
</dbReference>
<dbReference type="InterPro" id="IPR036388">
    <property type="entry name" value="WH-like_DNA-bd_sf"/>
</dbReference>
<dbReference type="SUPFAM" id="SSF46785">
    <property type="entry name" value="Winged helix' DNA-binding domain"/>
    <property type="match status" value="1"/>
</dbReference>
<dbReference type="RefSeq" id="WP_316701764.1">
    <property type="nucleotide sequence ID" value="NZ_CP136336.1"/>
</dbReference>
<dbReference type="EMBL" id="CP136336">
    <property type="protein sequence ID" value="WOB08881.1"/>
    <property type="molecule type" value="Genomic_DNA"/>
</dbReference>
<evidence type="ECO:0000313" key="6">
    <source>
        <dbReference type="Proteomes" id="UP001303946"/>
    </source>
</evidence>
<proteinExistence type="predicted"/>
<dbReference type="SMART" id="SM00895">
    <property type="entry name" value="FCD"/>
    <property type="match status" value="1"/>
</dbReference>
<keyword evidence="3" id="KW-0804">Transcription</keyword>
<keyword evidence="1" id="KW-0805">Transcription regulation</keyword>
<evidence type="ECO:0000313" key="5">
    <source>
        <dbReference type="EMBL" id="WOB08881.1"/>
    </source>
</evidence>
<dbReference type="Gene3D" id="1.20.120.530">
    <property type="entry name" value="GntR ligand-binding domain-like"/>
    <property type="match status" value="1"/>
</dbReference>
<accession>A0ABZ0CV74</accession>
<gene>
    <name evidence="5" type="ORF">RXV79_02195</name>
</gene>
<dbReference type="Proteomes" id="UP001303946">
    <property type="component" value="Chromosome"/>
</dbReference>
<protein>
    <submittedName>
        <fullName evidence="5">GntR family transcriptional regulator</fullName>
    </submittedName>
</protein>
<dbReference type="InterPro" id="IPR000524">
    <property type="entry name" value="Tscrpt_reg_HTH_GntR"/>
</dbReference>
<dbReference type="Pfam" id="PF00392">
    <property type="entry name" value="GntR"/>
    <property type="match status" value="1"/>
</dbReference>
<keyword evidence="2" id="KW-0238">DNA-binding</keyword>
<dbReference type="InterPro" id="IPR036390">
    <property type="entry name" value="WH_DNA-bd_sf"/>
</dbReference>
<dbReference type="SUPFAM" id="SSF48008">
    <property type="entry name" value="GntR ligand-binding domain-like"/>
    <property type="match status" value="1"/>
</dbReference>
<keyword evidence="6" id="KW-1185">Reference proteome</keyword>
<evidence type="ECO:0000259" key="4">
    <source>
        <dbReference type="PROSITE" id="PS50949"/>
    </source>
</evidence>
<dbReference type="PANTHER" id="PTHR43537:SF49">
    <property type="entry name" value="TRANSCRIPTIONAL REGULATORY PROTEIN"/>
    <property type="match status" value="1"/>
</dbReference>
<evidence type="ECO:0000256" key="3">
    <source>
        <dbReference type="ARBA" id="ARBA00023163"/>
    </source>
</evidence>
<dbReference type="PROSITE" id="PS50949">
    <property type="entry name" value="HTH_GNTR"/>
    <property type="match status" value="1"/>
</dbReference>
<feature type="domain" description="HTH gntR-type" evidence="4">
    <location>
        <begin position="11"/>
        <end position="78"/>
    </location>
</feature>
<name>A0ABZ0CV74_9BURK</name>
<dbReference type="Pfam" id="PF07729">
    <property type="entry name" value="FCD"/>
    <property type="match status" value="1"/>
</dbReference>
<dbReference type="SMART" id="SM00345">
    <property type="entry name" value="HTH_GNTR"/>
    <property type="match status" value="1"/>
</dbReference>
<dbReference type="PANTHER" id="PTHR43537">
    <property type="entry name" value="TRANSCRIPTIONAL REGULATOR, GNTR FAMILY"/>
    <property type="match status" value="1"/>
</dbReference>
<dbReference type="InterPro" id="IPR008920">
    <property type="entry name" value="TF_FadR/GntR_C"/>
</dbReference>
<organism evidence="5 6">
    <name type="scientific">Piscinibacter gummiphilus</name>
    <dbReference type="NCBI Taxonomy" id="946333"/>
    <lineage>
        <taxon>Bacteria</taxon>
        <taxon>Pseudomonadati</taxon>
        <taxon>Pseudomonadota</taxon>
        <taxon>Betaproteobacteria</taxon>
        <taxon>Burkholderiales</taxon>
        <taxon>Sphaerotilaceae</taxon>
        <taxon>Piscinibacter</taxon>
    </lineage>
</organism>